<feature type="compositionally biased region" description="Low complexity" evidence="1">
    <location>
        <begin position="19"/>
        <end position="37"/>
    </location>
</feature>
<feature type="region of interest" description="Disordered" evidence="1">
    <location>
        <begin position="19"/>
        <end position="85"/>
    </location>
</feature>
<evidence type="ECO:0000313" key="3">
    <source>
        <dbReference type="Proteomes" id="UP001419268"/>
    </source>
</evidence>
<gene>
    <name evidence="2" type="ORF">Scep_001931</name>
</gene>
<comment type="caution">
    <text evidence="2">The sequence shown here is derived from an EMBL/GenBank/DDBJ whole genome shotgun (WGS) entry which is preliminary data.</text>
</comment>
<accession>A0AAP0LBR8</accession>
<dbReference type="Proteomes" id="UP001419268">
    <property type="component" value="Unassembled WGS sequence"/>
</dbReference>
<keyword evidence="3" id="KW-1185">Reference proteome</keyword>
<protein>
    <submittedName>
        <fullName evidence="2">Uncharacterized protein</fullName>
    </submittedName>
</protein>
<evidence type="ECO:0000313" key="2">
    <source>
        <dbReference type="EMBL" id="KAK9166740.1"/>
    </source>
</evidence>
<name>A0AAP0LBR8_9MAGN</name>
<reference evidence="2 3" key="1">
    <citation type="submission" date="2024-01" db="EMBL/GenBank/DDBJ databases">
        <title>Genome assemblies of Stephania.</title>
        <authorList>
            <person name="Yang L."/>
        </authorList>
    </citation>
    <scope>NUCLEOTIDE SEQUENCE [LARGE SCALE GENOMIC DNA]</scope>
    <source>
        <strain evidence="2">JXDWG</strain>
        <tissue evidence="2">Leaf</tissue>
    </source>
</reference>
<sequence>MYTPPHPLIMLTSLSRHYLTSPSPSRTLSHTSLLLTPHTHKAGRRRNREEEEEERRRRREGERGKTGVEELRRPKSGVGHVSRDVSETLECVLRS</sequence>
<evidence type="ECO:0000256" key="1">
    <source>
        <dbReference type="SAM" id="MobiDB-lite"/>
    </source>
</evidence>
<organism evidence="2 3">
    <name type="scientific">Stephania cephalantha</name>
    <dbReference type="NCBI Taxonomy" id="152367"/>
    <lineage>
        <taxon>Eukaryota</taxon>
        <taxon>Viridiplantae</taxon>
        <taxon>Streptophyta</taxon>
        <taxon>Embryophyta</taxon>
        <taxon>Tracheophyta</taxon>
        <taxon>Spermatophyta</taxon>
        <taxon>Magnoliopsida</taxon>
        <taxon>Ranunculales</taxon>
        <taxon>Menispermaceae</taxon>
        <taxon>Menispermoideae</taxon>
        <taxon>Cissampelideae</taxon>
        <taxon>Stephania</taxon>
    </lineage>
</organism>
<proteinExistence type="predicted"/>
<feature type="compositionally biased region" description="Basic and acidic residues" evidence="1">
    <location>
        <begin position="59"/>
        <end position="73"/>
    </location>
</feature>
<dbReference type="EMBL" id="JBBNAG010000001">
    <property type="protein sequence ID" value="KAK9166740.1"/>
    <property type="molecule type" value="Genomic_DNA"/>
</dbReference>
<dbReference type="AlphaFoldDB" id="A0AAP0LBR8"/>